<evidence type="ECO:0000313" key="2">
    <source>
        <dbReference type="EMBL" id="KAK7481373.1"/>
    </source>
</evidence>
<reference evidence="2 3" key="1">
    <citation type="journal article" date="2023" name="Sci. Data">
        <title>Genome assembly of the Korean intertidal mud-creeper Batillaria attramentaria.</title>
        <authorList>
            <person name="Patra A.K."/>
            <person name="Ho P.T."/>
            <person name="Jun S."/>
            <person name="Lee S.J."/>
            <person name="Kim Y."/>
            <person name="Won Y.J."/>
        </authorList>
    </citation>
    <scope>NUCLEOTIDE SEQUENCE [LARGE SCALE GENOMIC DNA]</scope>
    <source>
        <strain evidence="2">Wonlab-2016</strain>
    </source>
</reference>
<feature type="region of interest" description="Disordered" evidence="1">
    <location>
        <begin position="40"/>
        <end position="78"/>
    </location>
</feature>
<comment type="caution">
    <text evidence="2">The sequence shown here is derived from an EMBL/GenBank/DDBJ whole genome shotgun (WGS) entry which is preliminary data.</text>
</comment>
<keyword evidence="3" id="KW-1185">Reference proteome</keyword>
<feature type="compositionally biased region" description="Polar residues" evidence="1">
    <location>
        <begin position="40"/>
        <end position="50"/>
    </location>
</feature>
<proteinExistence type="predicted"/>
<accession>A0ABD0K313</accession>
<gene>
    <name evidence="2" type="ORF">BaRGS_00027329</name>
</gene>
<dbReference type="Proteomes" id="UP001519460">
    <property type="component" value="Unassembled WGS sequence"/>
</dbReference>
<evidence type="ECO:0000313" key="3">
    <source>
        <dbReference type="Proteomes" id="UP001519460"/>
    </source>
</evidence>
<sequence>MATFDTNMPNIFQDSNNFLDTQTQKADAFVAANGNKNKTGVTIAQPLRTTGTKHPRSTKDMSTFDAEVTDRNNSGCPSVKYERVTRTMTEIQTILARRRTSINYLMPPSTLADGCRSDKEHKTRTCDIKGTNKGRTW</sequence>
<protein>
    <submittedName>
        <fullName evidence="2">Uncharacterized protein</fullName>
    </submittedName>
</protein>
<dbReference type="EMBL" id="JACVVK020000263">
    <property type="protein sequence ID" value="KAK7481373.1"/>
    <property type="molecule type" value="Genomic_DNA"/>
</dbReference>
<organism evidence="2 3">
    <name type="scientific">Batillaria attramentaria</name>
    <dbReference type="NCBI Taxonomy" id="370345"/>
    <lineage>
        <taxon>Eukaryota</taxon>
        <taxon>Metazoa</taxon>
        <taxon>Spiralia</taxon>
        <taxon>Lophotrochozoa</taxon>
        <taxon>Mollusca</taxon>
        <taxon>Gastropoda</taxon>
        <taxon>Caenogastropoda</taxon>
        <taxon>Sorbeoconcha</taxon>
        <taxon>Cerithioidea</taxon>
        <taxon>Batillariidae</taxon>
        <taxon>Batillaria</taxon>
    </lineage>
</organism>
<name>A0ABD0K313_9CAEN</name>
<evidence type="ECO:0000256" key="1">
    <source>
        <dbReference type="SAM" id="MobiDB-lite"/>
    </source>
</evidence>
<dbReference type="AlphaFoldDB" id="A0ABD0K313"/>